<keyword evidence="4" id="KW-0720">Serine protease</keyword>
<dbReference type="Pfam" id="PF13180">
    <property type="entry name" value="PDZ_2"/>
    <property type="match status" value="1"/>
</dbReference>
<dbReference type="EMBL" id="JAFBFC010000001">
    <property type="protein sequence ID" value="MBM7702176.1"/>
    <property type="molecule type" value="Genomic_DNA"/>
</dbReference>
<dbReference type="InterPro" id="IPR001940">
    <property type="entry name" value="Peptidase_S1C"/>
</dbReference>
<keyword evidence="6" id="KW-1133">Transmembrane helix</keyword>
<keyword evidence="3 8" id="KW-0378">Hydrolase</keyword>
<name>A0ABS2QRU2_9BACI</name>
<evidence type="ECO:0000259" key="7">
    <source>
        <dbReference type="PROSITE" id="PS50106"/>
    </source>
</evidence>
<dbReference type="Gene3D" id="2.30.42.10">
    <property type="match status" value="1"/>
</dbReference>
<reference evidence="8 9" key="1">
    <citation type="submission" date="2021-01" db="EMBL/GenBank/DDBJ databases">
        <title>Genomic Encyclopedia of Type Strains, Phase IV (KMG-IV): sequencing the most valuable type-strain genomes for metagenomic binning, comparative biology and taxonomic classification.</title>
        <authorList>
            <person name="Goeker M."/>
        </authorList>
    </citation>
    <scope>NUCLEOTIDE SEQUENCE [LARGE SCALE GENOMIC DNA]</scope>
    <source>
        <strain evidence="8 9">DSM 104297</strain>
    </source>
</reference>
<dbReference type="Gene3D" id="2.40.10.10">
    <property type="entry name" value="Trypsin-like serine proteases"/>
    <property type="match status" value="2"/>
</dbReference>
<evidence type="ECO:0000313" key="8">
    <source>
        <dbReference type="EMBL" id="MBM7702176.1"/>
    </source>
</evidence>
<dbReference type="PROSITE" id="PS50106">
    <property type="entry name" value="PDZ"/>
    <property type="match status" value="1"/>
</dbReference>
<evidence type="ECO:0000256" key="6">
    <source>
        <dbReference type="SAM" id="Phobius"/>
    </source>
</evidence>
<accession>A0ABS2QRU2</accession>
<sequence length="430" mass="46191">MDMREQNNHDSQEHQHSQEVENTTEREEHQLNQPTSYTRQEKRQKRFIPFVASSLTGAILGGGIVLYGSPLLGINEPVSIPSSTVEERPSNDSLPIQQTSMNSSDLVKMIEEVSPSVVSVTKFEQRSNPFSSNTQEAEGGTGSGVVFKKDGKDAYIVTNNHVIEGASKINVTMSTGETVDAEVVGADALTDLAVLKIDSQYVQKVAEFGDSSRIVQGEPAIAIGNPLGEQFSRTVTQGIISGTERSIAINTQEGEWELDVLQTDAAINPGNSGGALVNAAGQVIGINSLKIAQSGVEGLGFAIPSNDVSKIVDDLMKNGKVQRAYMGVSMVDITQVSPQAQQEELKLPKQFDKGVALASVEPFSPAADAGLQSKDVIVAINGQDVATGKELRKYLYTKTKIGDKVEVTYHRGAQKKTTSLTLTERGLNNE</sequence>
<feature type="compositionally biased region" description="Basic and acidic residues" evidence="5">
    <location>
        <begin position="1"/>
        <end position="30"/>
    </location>
</feature>
<evidence type="ECO:0000256" key="2">
    <source>
        <dbReference type="ARBA" id="ARBA00022670"/>
    </source>
</evidence>
<gene>
    <name evidence="8" type="ORF">JOC83_001002</name>
</gene>
<proteinExistence type="inferred from homology"/>
<protein>
    <submittedName>
        <fullName evidence="8">Serine protease Do</fullName>
        <ecNumber evidence="8">3.4.21.107</ecNumber>
    </submittedName>
</protein>
<dbReference type="InterPro" id="IPR036034">
    <property type="entry name" value="PDZ_sf"/>
</dbReference>
<keyword evidence="2 8" id="KW-0645">Protease</keyword>
<evidence type="ECO:0000256" key="5">
    <source>
        <dbReference type="SAM" id="MobiDB-lite"/>
    </source>
</evidence>
<evidence type="ECO:0000256" key="1">
    <source>
        <dbReference type="ARBA" id="ARBA00010541"/>
    </source>
</evidence>
<dbReference type="PANTHER" id="PTHR43343:SF3">
    <property type="entry name" value="PROTEASE DO-LIKE 8, CHLOROPLASTIC"/>
    <property type="match status" value="1"/>
</dbReference>
<dbReference type="InterPro" id="IPR009003">
    <property type="entry name" value="Peptidase_S1_PA"/>
</dbReference>
<comment type="caution">
    <text evidence="8">The sequence shown here is derived from an EMBL/GenBank/DDBJ whole genome shotgun (WGS) entry which is preliminary data.</text>
</comment>
<evidence type="ECO:0000256" key="4">
    <source>
        <dbReference type="ARBA" id="ARBA00022825"/>
    </source>
</evidence>
<dbReference type="SMART" id="SM00228">
    <property type="entry name" value="PDZ"/>
    <property type="match status" value="1"/>
</dbReference>
<dbReference type="PRINTS" id="PR00834">
    <property type="entry name" value="PROTEASES2C"/>
</dbReference>
<dbReference type="RefSeq" id="WP_239583308.1">
    <property type="nucleotide sequence ID" value="NZ_JAFBFC010000001.1"/>
</dbReference>
<dbReference type="InterPro" id="IPR051201">
    <property type="entry name" value="Chloro_Bact_Ser_Proteases"/>
</dbReference>
<feature type="region of interest" description="Disordered" evidence="5">
    <location>
        <begin position="1"/>
        <end position="42"/>
    </location>
</feature>
<dbReference type="PANTHER" id="PTHR43343">
    <property type="entry name" value="PEPTIDASE S12"/>
    <property type="match status" value="1"/>
</dbReference>
<dbReference type="InterPro" id="IPR043504">
    <property type="entry name" value="Peptidase_S1_PA_chymotrypsin"/>
</dbReference>
<comment type="similarity">
    <text evidence="1">Belongs to the peptidase S1C family.</text>
</comment>
<evidence type="ECO:0000313" key="9">
    <source>
        <dbReference type="Proteomes" id="UP000809829"/>
    </source>
</evidence>
<dbReference type="InterPro" id="IPR001478">
    <property type="entry name" value="PDZ"/>
</dbReference>
<dbReference type="SUPFAM" id="SSF50156">
    <property type="entry name" value="PDZ domain-like"/>
    <property type="match status" value="1"/>
</dbReference>
<dbReference type="Pfam" id="PF13365">
    <property type="entry name" value="Trypsin_2"/>
    <property type="match status" value="1"/>
</dbReference>
<keyword evidence="6" id="KW-0472">Membrane</keyword>
<dbReference type="GO" id="GO:0006508">
    <property type="term" value="P:proteolysis"/>
    <property type="evidence" value="ECO:0007669"/>
    <property type="project" value="UniProtKB-KW"/>
</dbReference>
<evidence type="ECO:0000256" key="3">
    <source>
        <dbReference type="ARBA" id="ARBA00022801"/>
    </source>
</evidence>
<dbReference type="GO" id="GO:0008233">
    <property type="term" value="F:peptidase activity"/>
    <property type="evidence" value="ECO:0007669"/>
    <property type="project" value="UniProtKB-KW"/>
</dbReference>
<organism evidence="8 9">
    <name type="scientific">Priestia iocasae</name>
    <dbReference type="NCBI Taxonomy" id="2291674"/>
    <lineage>
        <taxon>Bacteria</taxon>
        <taxon>Bacillati</taxon>
        <taxon>Bacillota</taxon>
        <taxon>Bacilli</taxon>
        <taxon>Bacillales</taxon>
        <taxon>Bacillaceae</taxon>
        <taxon>Priestia</taxon>
    </lineage>
</organism>
<dbReference type="Proteomes" id="UP000809829">
    <property type="component" value="Unassembled WGS sequence"/>
</dbReference>
<dbReference type="EC" id="3.4.21.107" evidence="8"/>
<feature type="transmembrane region" description="Helical" evidence="6">
    <location>
        <begin position="47"/>
        <end position="68"/>
    </location>
</feature>
<keyword evidence="6" id="KW-0812">Transmembrane</keyword>
<dbReference type="SUPFAM" id="SSF50494">
    <property type="entry name" value="Trypsin-like serine proteases"/>
    <property type="match status" value="1"/>
</dbReference>
<feature type="domain" description="PDZ" evidence="7">
    <location>
        <begin position="315"/>
        <end position="385"/>
    </location>
</feature>
<keyword evidence="9" id="KW-1185">Reference proteome</keyword>